<accession>A0A392RG88</accession>
<organism evidence="1 2">
    <name type="scientific">Trifolium medium</name>
    <dbReference type="NCBI Taxonomy" id="97028"/>
    <lineage>
        <taxon>Eukaryota</taxon>
        <taxon>Viridiplantae</taxon>
        <taxon>Streptophyta</taxon>
        <taxon>Embryophyta</taxon>
        <taxon>Tracheophyta</taxon>
        <taxon>Spermatophyta</taxon>
        <taxon>Magnoliopsida</taxon>
        <taxon>eudicotyledons</taxon>
        <taxon>Gunneridae</taxon>
        <taxon>Pentapetalae</taxon>
        <taxon>rosids</taxon>
        <taxon>fabids</taxon>
        <taxon>Fabales</taxon>
        <taxon>Fabaceae</taxon>
        <taxon>Papilionoideae</taxon>
        <taxon>50 kb inversion clade</taxon>
        <taxon>NPAAA clade</taxon>
        <taxon>Hologalegina</taxon>
        <taxon>IRL clade</taxon>
        <taxon>Trifolieae</taxon>
        <taxon>Trifolium</taxon>
    </lineage>
</organism>
<reference evidence="1 2" key="1">
    <citation type="journal article" date="2018" name="Front. Plant Sci.">
        <title>Red Clover (Trifolium pratense) and Zigzag Clover (T. medium) - A Picture of Genomic Similarities and Differences.</title>
        <authorList>
            <person name="Dluhosova J."/>
            <person name="Istvanek J."/>
            <person name="Nedelnik J."/>
            <person name="Repkova J."/>
        </authorList>
    </citation>
    <scope>NUCLEOTIDE SEQUENCE [LARGE SCALE GENOMIC DNA]</scope>
    <source>
        <strain evidence="2">cv. 10/8</strain>
        <tissue evidence="1">Leaf</tissue>
    </source>
</reference>
<sequence length="81" mass="9279">MEVEHFISMRTHKSNALRFWVKMWCPTHLYSCSEPNVDDSRLPPRDPTVVSESMVQRMVRPATYIESLSNKGGQAASPVEQ</sequence>
<feature type="non-terminal residue" evidence="1">
    <location>
        <position position="81"/>
    </location>
</feature>
<dbReference type="Proteomes" id="UP000265520">
    <property type="component" value="Unassembled WGS sequence"/>
</dbReference>
<protein>
    <submittedName>
        <fullName evidence="1">Uncharacterized protein</fullName>
    </submittedName>
</protein>
<evidence type="ECO:0000313" key="2">
    <source>
        <dbReference type="Proteomes" id="UP000265520"/>
    </source>
</evidence>
<evidence type="ECO:0000313" key="1">
    <source>
        <dbReference type="EMBL" id="MCI34605.1"/>
    </source>
</evidence>
<dbReference type="AlphaFoldDB" id="A0A392RG88"/>
<dbReference type="EMBL" id="LXQA010215368">
    <property type="protein sequence ID" value="MCI34605.1"/>
    <property type="molecule type" value="Genomic_DNA"/>
</dbReference>
<keyword evidence="2" id="KW-1185">Reference proteome</keyword>
<name>A0A392RG88_9FABA</name>
<proteinExistence type="predicted"/>
<comment type="caution">
    <text evidence="1">The sequence shown here is derived from an EMBL/GenBank/DDBJ whole genome shotgun (WGS) entry which is preliminary data.</text>
</comment>